<dbReference type="EMBL" id="JARKNE010000007">
    <property type="protein sequence ID" value="KAK5818542.1"/>
    <property type="molecule type" value="Genomic_DNA"/>
</dbReference>
<feature type="region of interest" description="Disordered" evidence="1">
    <location>
        <begin position="206"/>
        <end position="231"/>
    </location>
</feature>
<sequence length="231" mass="25980">MVRPWTPDFSTNQTQPNNLLVWVCLPGLPERIYNTSLLKFIGGVIGSVAKIDRITDSKARGKCARLAVFVDLGQLLISKIKIDDQIVWSINPYRWCVLTVEDVDQLSKETSGVPKYVEEERYGPWMLVERRQKKGVKAVLEKTCRATVVGERNRSRFESLSGDSGDNSEEFGERLAKEQAAGKLNTRNMIRVMNEIIHGIHSYNGENSRLMDDEMEDGGSSNESLADAEEA</sequence>
<evidence type="ECO:0000313" key="2">
    <source>
        <dbReference type="EMBL" id="KAK5818542.1"/>
    </source>
</evidence>
<dbReference type="PANTHER" id="PTHR31286">
    <property type="entry name" value="GLYCINE-RICH CELL WALL STRUCTURAL PROTEIN 1.8-LIKE"/>
    <property type="match status" value="1"/>
</dbReference>
<evidence type="ECO:0000256" key="1">
    <source>
        <dbReference type="SAM" id="MobiDB-lite"/>
    </source>
</evidence>
<dbReference type="InterPro" id="IPR040256">
    <property type="entry name" value="At4g02000-like"/>
</dbReference>
<name>A0ABR0PBA2_GOSAR</name>
<dbReference type="Proteomes" id="UP001358586">
    <property type="component" value="Chromosome 7"/>
</dbReference>
<organism evidence="2 3">
    <name type="scientific">Gossypium arboreum</name>
    <name type="common">Tree cotton</name>
    <name type="synonym">Gossypium nanking</name>
    <dbReference type="NCBI Taxonomy" id="29729"/>
    <lineage>
        <taxon>Eukaryota</taxon>
        <taxon>Viridiplantae</taxon>
        <taxon>Streptophyta</taxon>
        <taxon>Embryophyta</taxon>
        <taxon>Tracheophyta</taxon>
        <taxon>Spermatophyta</taxon>
        <taxon>Magnoliopsida</taxon>
        <taxon>eudicotyledons</taxon>
        <taxon>Gunneridae</taxon>
        <taxon>Pentapetalae</taxon>
        <taxon>rosids</taxon>
        <taxon>malvids</taxon>
        <taxon>Malvales</taxon>
        <taxon>Malvaceae</taxon>
        <taxon>Malvoideae</taxon>
        <taxon>Gossypium</taxon>
    </lineage>
</organism>
<evidence type="ECO:0008006" key="4">
    <source>
        <dbReference type="Google" id="ProtNLM"/>
    </source>
</evidence>
<proteinExistence type="predicted"/>
<protein>
    <recommendedName>
        <fullName evidence="4">DUF4283 domain-containing protein</fullName>
    </recommendedName>
</protein>
<keyword evidence="3" id="KW-1185">Reference proteome</keyword>
<evidence type="ECO:0000313" key="3">
    <source>
        <dbReference type="Proteomes" id="UP001358586"/>
    </source>
</evidence>
<gene>
    <name evidence="2" type="ORF">PVK06_023483</name>
</gene>
<accession>A0ABR0PBA2</accession>
<comment type="caution">
    <text evidence="2">The sequence shown here is derived from an EMBL/GenBank/DDBJ whole genome shotgun (WGS) entry which is preliminary data.</text>
</comment>
<dbReference type="PANTHER" id="PTHR31286:SF99">
    <property type="entry name" value="DUF4283 DOMAIN-CONTAINING PROTEIN"/>
    <property type="match status" value="1"/>
</dbReference>
<reference evidence="2 3" key="1">
    <citation type="submission" date="2023-03" db="EMBL/GenBank/DDBJ databases">
        <title>WGS of Gossypium arboreum.</title>
        <authorList>
            <person name="Yu D."/>
        </authorList>
    </citation>
    <scope>NUCLEOTIDE SEQUENCE [LARGE SCALE GENOMIC DNA]</scope>
    <source>
        <tissue evidence="2">Leaf</tissue>
    </source>
</reference>